<sequence length="92" mass="10293">MVELRTAFSLHLPIIGGSTLPVDCPTYAWLTKAVMLLSSYQESAFLVVDEEIQKASHYKASFLKNEAEKHRSPLFFVSSSELPSSRHKPISP</sequence>
<proteinExistence type="predicted"/>
<dbReference type="AlphaFoldDB" id="A0A2N5M7I9"/>
<accession>A0A2N5M7I9</accession>
<dbReference type="EMBL" id="PGUY01000023">
    <property type="protein sequence ID" value="PLT30321.1"/>
    <property type="molecule type" value="Genomic_DNA"/>
</dbReference>
<dbReference type="RefSeq" id="WP_101641205.1">
    <property type="nucleotide sequence ID" value="NZ_PGUY01000023.1"/>
</dbReference>
<keyword evidence="2" id="KW-1185">Reference proteome</keyword>
<protein>
    <submittedName>
        <fullName evidence="1">Uncharacterized protein</fullName>
    </submittedName>
</protein>
<name>A0A2N5M7I9_9BACI</name>
<comment type="caution">
    <text evidence="1">The sequence shown here is derived from an EMBL/GenBank/DDBJ whole genome shotgun (WGS) entry which is preliminary data.</text>
</comment>
<evidence type="ECO:0000313" key="2">
    <source>
        <dbReference type="Proteomes" id="UP000234748"/>
    </source>
</evidence>
<gene>
    <name evidence="1" type="ORF">CUU66_08250</name>
</gene>
<organism evidence="1 2">
    <name type="scientific">Peribacillus deserti</name>
    <dbReference type="NCBI Taxonomy" id="673318"/>
    <lineage>
        <taxon>Bacteria</taxon>
        <taxon>Bacillati</taxon>
        <taxon>Bacillota</taxon>
        <taxon>Bacilli</taxon>
        <taxon>Bacillales</taxon>
        <taxon>Bacillaceae</taxon>
        <taxon>Peribacillus</taxon>
    </lineage>
</organism>
<reference evidence="1 2" key="1">
    <citation type="submission" date="2017-11" db="EMBL/GenBank/DDBJ databases">
        <title>Comparitive Functional Genomics of Dry Heat Resistant strains isolated from the Viking Spacecraft.</title>
        <authorList>
            <person name="Seuylemezian A."/>
            <person name="Cooper K."/>
            <person name="Vaishampayan P."/>
        </authorList>
    </citation>
    <scope>NUCLEOTIDE SEQUENCE [LARGE SCALE GENOMIC DNA]</scope>
    <source>
        <strain evidence="1 2">V1-29</strain>
    </source>
</reference>
<dbReference type="Proteomes" id="UP000234748">
    <property type="component" value="Unassembled WGS sequence"/>
</dbReference>
<evidence type="ECO:0000313" key="1">
    <source>
        <dbReference type="EMBL" id="PLT30321.1"/>
    </source>
</evidence>